<comment type="caution">
    <text evidence="1">The sequence shown here is derived from an EMBL/GenBank/DDBJ whole genome shotgun (WGS) entry which is preliminary data.</text>
</comment>
<dbReference type="Proteomes" id="UP000032522">
    <property type="component" value="Unassembled WGS sequence"/>
</dbReference>
<evidence type="ECO:0000313" key="1">
    <source>
        <dbReference type="EMBL" id="KJE32286.1"/>
    </source>
</evidence>
<reference evidence="1 2" key="1">
    <citation type="submission" date="2015-01" db="EMBL/GenBank/DDBJ databases">
        <authorList>
            <person name="Filippidou S."/>
            <person name="Jeanneret N."/>
            <person name="Russel-Delif L."/>
            <person name="Junier T."/>
            <person name="Wunderlin T."/>
            <person name="Molina V."/>
            <person name="Johnson S.L."/>
            <person name="Davenport K.W."/>
            <person name="Chain P.S."/>
            <person name="Dorador C."/>
            <person name="Junier P."/>
        </authorList>
    </citation>
    <scope>NUCLEOTIDE SEQUENCE [LARGE SCALE GENOMIC DNA]</scope>
    <source>
        <strain evidence="1 2">Et7/4</strain>
    </source>
</reference>
<evidence type="ECO:0000313" key="2">
    <source>
        <dbReference type="Proteomes" id="UP000032522"/>
    </source>
</evidence>
<accession>A0A0D8C728</accession>
<name>A0A0D8C728_GEOKU</name>
<dbReference type="AlphaFoldDB" id="A0A0D8C728"/>
<proteinExistence type="predicted"/>
<dbReference type="EMBL" id="JYBP01000001">
    <property type="protein sequence ID" value="KJE32286.1"/>
    <property type="molecule type" value="Genomic_DNA"/>
</dbReference>
<protein>
    <submittedName>
        <fullName evidence="1">Uncharacterized protein</fullName>
    </submittedName>
</protein>
<organism evidence="1 2">
    <name type="scientific">Geobacillus kaustophilus</name>
    <dbReference type="NCBI Taxonomy" id="1462"/>
    <lineage>
        <taxon>Bacteria</taxon>
        <taxon>Bacillati</taxon>
        <taxon>Bacillota</taxon>
        <taxon>Bacilli</taxon>
        <taxon>Bacillales</taxon>
        <taxon>Anoxybacillaceae</taxon>
        <taxon>Geobacillus</taxon>
        <taxon>Geobacillus thermoleovorans group</taxon>
    </lineage>
</organism>
<gene>
    <name evidence="1" type="ORF">LG52_3787</name>
</gene>
<sequence length="41" mass="4804">MFISPLTLLPGSRQCFLFFVTKSQNLVMNRKKRLTIKMIVC</sequence>